<dbReference type="EMBL" id="FMUB01000003">
    <property type="protein sequence ID" value="SCX12939.1"/>
    <property type="molecule type" value="Genomic_DNA"/>
</dbReference>
<accession>A0A1G4VWJ6</accession>
<feature type="domain" description="Glycosyltransferase 2-like" evidence="2">
    <location>
        <begin position="42"/>
        <end position="225"/>
    </location>
</feature>
<dbReference type="PANTHER" id="PTHR43179">
    <property type="entry name" value="RHAMNOSYLTRANSFERASE WBBL"/>
    <property type="match status" value="1"/>
</dbReference>
<dbReference type="Pfam" id="PF00535">
    <property type="entry name" value="Glycos_transf_2"/>
    <property type="match status" value="1"/>
</dbReference>
<dbReference type="CDD" id="cd04186">
    <property type="entry name" value="GT_2_like_c"/>
    <property type="match status" value="1"/>
</dbReference>
<keyword evidence="3" id="KW-0808">Transferase</keyword>
<protein>
    <submittedName>
        <fullName evidence="3">N-acetylglucosaminyl-diphospho-decaprenol L-rhamnosyltransferase</fullName>
    </submittedName>
</protein>
<dbReference type="Proteomes" id="UP000199707">
    <property type="component" value="Unassembled WGS sequence"/>
</dbReference>
<gene>
    <name evidence="3" type="ORF">SAMN02799620_01831</name>
</gene>
<evidence type="ECO:0000313" key="3">
    <source>
        <dbReference type="EMBL" id="SCX12939.1"/>
    </source>
</evidence>
<evidence type="ECO:0000259" key="2">
    <source>
        <dbReference type="Pfam" id="PF00535"/>
    </source>
</evidence>
<dbReference type="PANTHER" id="PTHR43179:SF7">
    <property type="entry name" value="RHAMNOSYLTRANSFERASE WBBL"/>
    <property type="match status" value="1"/>
</dbReference>
<organism evidence="3 4">
    <name type="scientific">Mycolicibacterium fluoranthenivorans</name>
    <dbReference type="NCBI Taxonomy" id="258505"/>
    <lineage>
        <taxon>Bacteria</taxon>
        <taxon>Bacillati</taxon>
        <taxon>Actinomycetota</taxon>
        <taxon>Actinomycetes</taxon>
        <taxon>Mycobacteriales</taxon>
        <taxon>Mycobacteriaceae</taxon>
        <taxon>Mycolicibacterium</taxon>
    </lineage>
</organism>
<dbReference type="GO" id="GO:0016740">
    <property type="term" value="F:transferase activity"/>
    <property type="evidence" value="ECO:0007669"/>
    <property type="project" value="UniProtKB-KW"/>
</dbReference>
<dbReference type="STRING" id="1502745.SAMN02799620_01831"/>
<name>A0A1G4VWJ6_9MYCO</name>
<dbReference type="SUPFAM" id="SSF53448">
    <property type="entry name" value="Nucleotide-diphospho-sugar transferases"/>
    <property type="match status" value="1"/>
</dbReference>
<feature type="compositionally biased region" description="Basic and acidic residues" evidence="1">
    <location>
        <begin position="14"/>
        <end position="30"/>
    </location>
</feature>
<evidence type="ECO:0000313" key="4">
    <source>
        <dbReference type="Proteomes" id="UP000199707"/>
    </source>
</evidence>
<dbReference type="InterPro" id="IPR029044">
    <property type="entry name" value="Nucleotide-diphossugar_trans"/>
</dbReference>
<dbReference type="Gene3D" id="3.90.550.10">
    <property type="entry name" value="Spore Coat Polysaccharide Biosynthesis Protein SpsA, Chain A"/>
    <property type="match status" value="1"/>
</dbReference>
<evidence type="ECO:0000256" key="1">
    <source>
        <dbReference type="SAM" id="MobiDB-lite"/>
    </source>
</evidence>
<dbReference type="AlphaFoldDB" id="A0A1G4VWJ6"/>
<feature type="region of interest" description="Disordered" evidence="1">
    <location>
        <begin position="1"/>
        <end position="38"/>
    </location>
</feature>
<reference evidence="4" key="1">
    <citation type="submission" date="2016-10" db="EMBL/GenBank/DDBJ databases">
        <authorList>
            <person name="Varghese N."/>
            <person name="Submissions S."/>
        </authorList>
    </citation>
    <scope>NUCLEOTIDE SEQUENCE [LARGE SCALE GENOMIC DNA]</scope>
    <source>
        <strain evidence="4">UNC267MFSha1.1M11</strain>
    </source>
</reference>
<proteinExistence type="predicted"/>
<dbReference type="InterPro" id="IPR001173">
    <property type="entry name" value="Glyco_trans_2-like"/>
</dbReference>
<sequence>MRIERQGAAPQASGRRDVDTLDAVTDDRSNPEPGTPRIGRLTVVTVTYSPGAHLERFLATLPHATELPVTVVMADNGSTDGAPEAAVANHPEVHLLRTGANLGYGSAVNMAVQRYLADSDAEYFVVANPDVQWGPGSIDALIEAAGRWPGAGALGPLIRDPDGTVYPSARLQPSLIRGGMHAVVGSVWKSNPWSAAYRQENLAPSERVVGWLSGSCLLLKRSAFDAIAGFDERYFMYMEDVDLGNRLARAGWDNVYVPTAEVLHDKGHSTGRDPARNLAAHHRSTYTFLADRYPDWWQAPLRWTIKAALTARSGAVVRRSRRRQAKGPR</sequence>